<gene>
    <name evidence="2" type="ORF">GCM10025864_11810</name>
</gene>
<evidence type="ECO:0008006" key="4">
    <source>
        <dbReference type="Google" id="ProtNLM"/>
    </source>
</evidence>
<protein>
    <recommendedName>
        <fullName evidence="4">Antitoxin</fullName>
    </recommendedName>
</protein>
<proteinExistence type="predicted"/>
<reference evidence="3" key="1">
    <citation type="journal article" date="2019" name="Int. J. Syst. Evol. Microbiol.">
        <title>The Global Catalogue of Microorganisms (GCM) 10K type strain sequencing project: providing services to taxonomists for standard genome sequencing and annotation.</title>
        <authorList>
            <consortium name="The Broad Institute Genomics Platform"/>
            <consortium name="The Broad Institute Genome Sequencing Center for Infectious Disease"/>
            <person name="Wu L."/>
            <person name="Ma J."/>
        </authorList>
    </citation>
    <scope>NUCLEOTIDE SEQUENCE [LARGE SCALE GENOMIC DNA]</scope>
    <source>
        <strain evidence="3">NBRC 106348</strain>
    </source>
</reference>
<sequence>MSLNIKNERVHALAREAARVTGQSQTSVIERALEELLAREKRESERDERNRRIAEVLAEIDARTTDEDRARARQIMEDMYDENGLPVL</sequence>
<name>A0ABQ6HZ41_9MICO</name>
<organism evidence="2 3">
    <name type="scientific">Luteimicrobium album</name>
    <dbReference type="NCBI Taxonomy" id="1054550"/>
    <lineage>
        <taxon>Bacteria</taxon>
        <taxon>Bacillati</taxon>
        <taxon>Actinomycetota</taxon>
        <taxon>Actinomycetes</taxon>
        <taxon>Micrococcales</taxon>
        <taxon>Luteimicrobium</taxon>
    </lineage>
</organism>
<evidence type="ECO:0000256" key="1">
    <source>
        <dbReference type="ARBA" id="ARBA00022649"/>
    </source>
</evidence>
<evidence type="ECO:0000313" key="2">
    <source>
        <dbReference type="EMBL" id="GMA23422.1"/>
    </source>
</evidence>
<comment type="caution">
    <text evidence="2">The sequence shown here is derived from an EMBL/GenBank/DDBJ whole genome shotgun (WGS) entry which is preliminary data.</text>
</comment>
<keyword evidence="1" id="KW-1277">Toxin-antitoxin system</keyword>
<dbReference type="EMBL" id="BSUK01000001">
    <property type="protein sequence ID" value="GMA23422.1"/>
    <property type="molecule type" value="Genomic_DNA"/>
</dbReference>
<dbReference type="RefSeq" id="WP_284292446.1">
    <property type="nucleotide sequence ID" value="NZ_BSUK01000001.1"/>
</dbReference>
<evidence type="ECO:0000313" key="3">
    <source>
        <dbReference type="Proteomes" id="UP001157091"/>
    </source>
</evidence>
<dbReference type="Pfam" id="PF07704">
    <property type="entry name" value="PSK_trans_fac"/>
    <property type="match status" value="1"/>
</dbReference>
<dbReference type="Proteomes" id="UP001157091">
    <property type="component" value="Unassembled WGS sequence"/>
</dbReference>
<accession>A0ABQ6HZ41</accession>
<keyword evidence="3" id="KW-1185">Reference proteome</keyword>
<dbReference type="InterPro" id="IPR011660">
    <property type="entry name" value="VapB-like"/>
</dbReference>